<dbReference type="PANTHER" id="PTHR42721:SF3">
    <property type="entry name" value="BETA-D-XYLOSIDASE 5-RELATED"/>
    <property type="match status" value="1"/>
</dbReference>
<name>A0A7J0FBF2_9ERIC</name>
<reference evidence="5 6" key="1">
    <citation type="submission" date="2019-07" db="EMBL/GenBank/DDBJ databases">
        <title>De Novo Assembly of kiwifruit Actinidia rufa.</title>
        <authorList>
            <person name="Sugita-Konishi S."/>
            <person name="Sato K."/>
            <person name="Mori E."/>
            <person name="Abe Y."/>
            <person name="Kisaki G."/>
            <person name="Hamano K."/>
            <person name="Suezawa K."/>
            <person name="Otani M."/>
            <person name="Fukuda T."/>
            <person name="Manabe T."/>
            <person name="Gomi K."/>
            <person name="Tabuchi M."/>
            <person name="Akimitsu K."/>
            <person name="Kataoka I."/>
        </authorList>
    </citation>
    <scope>NUCLEOTIDE SEQUENCE [LARGE SCALE GENOMIC DNA]</scope>
    <source>
        <strain evidence="6">cv. Fuchu</strain>
    </source>
</reference>
<dbReference type="InterPro" id="IPR002772">
    <property type="entry name" value="Glyco_hydro_3_C"/>
</dbReference>
<proteinExistence type="inferred from homology"/>
<keyword evidence="2 5" id="KW-0378">Hydrolase</keyword>
<dbReference type="GO" id="GO:0009044">
    <property type="term" value="F:xylan 1,4-beta-xylosidase activity"/>
    <property type="evidence" value="ECO:0007669"/>
    <property type="project" value="InterPro"/>
</dbReference>
<evidence type="ECO:0000256" key="1">
    <source>
        <dbReference type="ARBA" id="ARBA00005336"/>
    </source>
</evidence>
<evidence type="ECO:0000313" key="6">
    <source>
        <dbReference type="Proteomes" id="UP000585474"/>
    </source>
</evidence>
<dbReference type="InterPro" id="IPR044993">
    <property type="entry name" value="BXL"/>
</dbReference>
<dbReference type="EMBL" id="BJWL01000010">
    <property type="protein sequence ID" value="GFY95509.1"/>
    <property type="molecule type" value="Genomic_DNA"/>
</dbReference>
<protein>
    <submittedName>
        <fullName evidence="5">Glycosyl hydrolase family protein</fullName>
    </submittedName>
</protein>
<evidence type="ECO:0000256" key="3">
    <source>
        <dbReference type="ARBA" id="ARBA00023295"/>
    </source>
</evidence>
<dbReference type="GO" id="GO:0046556">
    <property type="term" value="F:alpha-L-arabinofuranosidase activity"/>
    <property type="evidence" value="ECO:0007669"/>
    <property type="project" value="TreeGrafter"/>
</dbReference>
<keyword evidence="6" id="KW-1185">Reference proteome</keyword>
<evidence type="ECO:0000259" key="4">
    <source>
        <dbReference type="Pfam" id="PF01915"/>
    </source>
</evidence>
<dbReference type="GO" id="GO:0045493">
    <property type="term" value="P:xylan catabolic process"/>
    <property type="evidence" value="ECO:0007669"/>
    <property type="project" value="InterPro"/>
</dbReference>
<dbReference type="OrthoDB" id="1731977at2759"/>
<keyword evidence="3" id="KW-0326">Glycosidase</keyword>
<dbReference type="AlphaFoldDB" id="A0A7J0FBF2"/>
<feature type="domain" description="Glycoside hydrolase family 3 C-terminal" evidence="4">
    <location>
        <begin position="14"/>
        <end position="101"/>
    </location>
</feature>
<evidence type="ECO:0000256" key="2">
    <source>
        <dbReference type="ARBA" id="ARBA00022801"/>
    </source>
</evidence>
<comment type="similarity">
    <text evidence="1">Belongs to the glycosyl hydrolase 3 family.</text>
</comment>
<dbReference type="SUPFAM" id="SSF52279">
    <property type="entry name" value="Beta-D-glucan exohydrolase, C-terminal domain"/>
    <property type="match status" value="1"/>
</dbReference>
<sequence length="140" mass="15459">MREKSERRLRPRHDQSIEREGLDRVNLTLLGFQERLVMEVANATNGDVIVVIMIISSGPIDVSFAKTNSKIGAILWVGCPGQAGGDVIAQVMFGDYNPGVRNDGPMDGAHVMMVFWKPASSEGVMGMLNLELVVFERGWR</sequence>
<gene>
    <name evidence="5" type="ORF">Acr_10g0008940</name>
</gene>
<dbReference type="PANTHER" id="PTHR42721">
    <property type="entry name" value="SUGAR HYDROLASE-RELATED"/>
    <property type="match status" value="1"/>
</dbReference>
<dbReference type="GO" id="GO:0031222">
    <property type="term" value="P:arabinan catabolic process"/>
    <property type="evidence" value="ECO:0007669"/>
    <property type="project" value="TreeGrafter"/>
</dbReference>
<dbReference type="Proteomes" id="UP000585474">
    <property type="component" value="Unassembled WGS sequence"/>
</dbReference>
<dbReference type="Gene3D" id="3.40.50.1700">
    <property type="entry name" value="Glycoside hydrolase family 3 C-terminal domain"/>
    <property type="match status" value="1"/>
</dbReference>
<accession>A0A7J0FBF2</accession>
<organism evidence="5 6">
    <name type="scientific">Actinidia rufa</name>
    <dbReference type="NCBI Taxonomy" id="165716"/>
    <lineage>
        <taxon>Eukaryota</taxon>
        <taxon>Viridiplantae</taxon>
        <taxon>Streptophyta</taxon>
        <taxon>Embryophyta</taxon>
        <taxon>Tracheophyta</taxon>
        <taxon>Spermatophyta</taxon>
        <taxon>Magnoliopsida</taxon>
        <taxon>eudicotyledons</taxon>
        <taxon>Gunneridae</taxon>
        <taxon>Pentapetalae</taxon>
        <taxon>asterids</taxon>
        <taxon>Ericales</taxon>
        <taxon>Actinidiaceae</taxon>
        <taxon>Actinidia</taxon>
    </lineage>
</organism>
<comment type="caution">
    <text evidence="5">The sequence shown here is derived from an EMBL/GenBank/DDBJ whole genome shotgun (WGS) entry which is preliminary data.</text>
</comment>
<dbReference type="Pfam" id="PF01915">
    <property type="entry name" value="Glyco_hydro_3_C"/>
    <property type="match status" value="1"/>
</dbReference>
<evidence type="ECO:0000313" key="5">
    <source>
        <dbReference type="EMBL" id="GFY95509.1"/>
    </source>
</evidence>
<dbReference type="InterPro" id="IPR036881">
    <property type="entry name" value="Glyco_hydro_3_C_sf"/>
</dbReference>